<dbReference type="EMBL" id="RCBY01000249">
    <property type="protein sequence ID" value="RQH27496.1"/>
    <property type="molecule type" value="Genomic_DNA"/>
</dbReference>
<dbReference type="Pfam" id="PF13188">
    <property type="entry name" value="PAS_8"/>
    <property type="match status" value="1"/>
</dbReference>
<evidence type="ECO:0000259" key="2">
    <source>
        <dbReference type="PROSITE" id="PS50112"/>
    </source>
</evidence>
<protein>
    <submittedName>
        <fullName evidence="3">PAS domain S-box protein</fullName>
    </submittedName>
</protein>
<dbReference type="AlphaFoldDB" id="A0A3N6P339"/>
<dbReference type="PROSITE" id="PS50112">
    <property type="entry name" value="PAS"/>
    <property type="match status" value="1"/>
</dbReference>
<dbReference type="RefSeq" id="WP_124146439.1">
    <property type="nucleotide sequence ID" value="NZ_CAWOKI010000161.1"/>
</dbReference>
<dbReference type="InterPro" id="IPR035965">
    <property type="entry name" value="PAS-like_dom_sf"/>
</dbReference>
<keyword evidence="1" id="KW-1133">Transmembrane helix</keyword>
<dbReference type="OrthoDB" id="456159at2"/>
<keyword evidence="1" id="KW-0812">Transmembrane</keyword>
<sequence>MFKITWGSVDAERPFVDYPHVIFLLSPVSCLLSPVSFFNYKIIQLENDEKFYQVIFQDITSYVLAEAVIKESEEKFRATFEQTLMGIFFATLSGKIFRVNQVFRNIFGYSNADLSKLNLVDIIYAE</sequence>
<dbReference type="Gene3D" id="3.30.450.20">
    <property type="entry name" value="PAS domain"/>
    <property type="match status" value="1"/>
</dbReference>
<evidence type="ECO:0000313" key="3">
    <source>
        <dbReference type="EMBL" id="RQH27496.1"/>
    </source>
</evidence>
<organism evidence="3 4">
    <name type="scientific">Okeania hirsuta</name>
    <dbReference type="NCBI Taxonomy" id="1458930"/>
    <lineage>
        <taxon>Bacteria</taxon>
        <taxon>Bacillati</taxon>
        <taxon>Cyanobacteriota</taxon>
        <taxon>Cyanophyceae</taxon>
        <taxon>Oscillatoriophycideae</taxon>
        <taxon>Oscillatoriales</taxon>
        <taxon>Microcoleaceae</taxon>
        <taxon>Okeania</taxon>
    </lineage>
</organism>
<proteinExistence type="predicted"/>
<dbReference type="Proteomes" id="UP000269154">
    <property type="component" value="Unassembled WGS sequence"/>
</dbReference>
<name>A0A3N6P339_9CYAN</name>
<evidence type="ECO:0000313" key="4">
    <source>
        <dbReference type="Proteomes" id="UP000269154"/>
    </source>
</evidence>
<accession>A0A3N6P339</accession>
<keyword evidence="4" id="KW-1185">Reference proteome</keyword>
<feature type="transmembrane region" description="Helical" evidence="1">
    <location>
        <begin position="20"/>
        <end position="40"/>
    </location>
</feature>
<dbReference type="InterPro" id="IPR000014">
    <property type="entry name" value="PAS"/>
</dbReference>
<gene>
    <name evidence="3" type="ORF">D5R40_27375</name>
</gene>
<dbReference type="CDD" id="cd00130">
    <property type="entry name" value="PAS"/>
    <property type="match status" value="1"/>
</dbReference>
<reference evidence="3 4" key="1">
    <citation type="journal article" date="2018" name="ACS Chem. Biol.">
        <title>Ketoreductase domain dysfunction expands chemodiversity: malyngamide biosynthesis in the cyanobacterium Okeania hirsuta.</title>
        <authorList>
            <person name="Moss N.A."/>
            <person name="Leao T."/>
            <person name="Rankin M."/>
            <person name="McCullough T.M."/>
            <person name="Qu P."/>
            <person name="Korobeynikov A."/>
            <person name="Smith J.L."/>
            <person name="Gerwick L."/>
            <person name="Gerwick W.H."/>
        </authorList>
    </citation>
    <scope>NUCLEOTIDE SEQUENCE [LARGE SCALE GENOMIC DNA]</scope>
    <source>
        <strain evidence="3 4">PAB10Feb10-1</strain>
    </source>
</reference>
<keyword evidence="1" id="KW-0472">Membrane</keyword>
<dbReference type="SUPFAM" id="SSF55785">
    <property type="entry name" value="PYP-like sensor domain (PAS domain)"/>
    <property type="match status" value="1"/>
</dbReference>
<dbReference type="NCBIfam" id="TIGR00229">
    <property type="entry name" value="sensory_box"/>
    <property type="match status" value="1"/>
</dbReference>
<evidence type="ECO:0000256" key="1">
    <source>
        <dbReference type="SAM" id="Phobius"/>
    </source>
</evidence>
<feature type="domain" description="PAS" evidence="2">
    <location>
        <begin position="72"/>
        <end position="126"/>
    </location>
</feature>
<comment type="caution">
    <text evidence="3">The sequence shown here is derived from an EMBL/GenBank/DDBJ whole genome shotgun (WGS) entry which is preliminary data.</text>
</comment>